<evidence type="ECO:0000313" key="3">
    <source>
        <dbReference type="Proteomes" id="UP000078492"/>
    </source>
</evidence>
<proteinExistence type="predicted"/>
<evidence type="ECO:0000313" key="2">
    <source>
        <dbReference type="EMBL" id="KYN17899.1"/>
    </source>
</evidence>
<accession>A0A195DZ45</accession>
<dbReference type="EMBL" id="KQ980066">
    <property type="protein sequence ID" value="KYN17899.1"/>
    <property type="molecule type" value="Genomic_DNA"/>
</dbReference>
<sequence length="125" mass="13832">MTTSGRRNDHPTRDSDRGDSRLSARDRQITRTSGWLLLAMPDLEVASSSVSSYRSGLPKVVICERNAAGRQERRRRRNGGRNLRTIPQIDLARPAGGRKDGNGKKSKGYAPKLGPKYSDTPTRSP</sequence>
<evidence type="ECO:0000256" key="1">
    <source>
        <dbReference type="SAM" id="MobiDB-lite"/>
    </source>
</evidence>
<keyword evidence="3" id="KW-1185">Reference proteome</keyword>
<name>A0A195DZ45_9HYME</name>
<protein>
    <submittedName>
        <fullName evidence="2">Uncharacterized protein</fullName>
    </submittedName>
</protein>
<feature type="compositionally biased region" description="Basic and acidic residues" evidence="1">
    <location>
        <begin position="1"/>
        <end position="29"/>
    </location>
</feature>
<feature type="region of interest" description="Disordered" evidence="1">
    <location>
        <begin position="1"/>
        <end position="33"/>
    </location>
</feature>
<dbReference type="AlphaFoldDB" id="A0A195DZ45"/>
<gene>
    <name evidence="2" type="ORF">ALC57_09781</name>
</gene>
<organism evidence="2 3">
    <name type="scientific">Trachymyrmex cornetzi</name>
    <dbReference type="NCBI Taxonomy" id="471704"/>
    <lineage>
        <taxon>Eukaryota</taxon>
        <taxon>Metazoa</taxon>
        <taxon>Ecdysozoa</taxon>
        <taxon>Arthropoda</taxon>
        <taxon>Hexapoda</taxon>
        <taxon>Insecta</taxon>
        <taxon>Pterygota</taxon>
        <taxon>Neoptera</taxon>
        <taxon>Endopterygota</taxon>
        <taxon>Hymenoptera</taxon>
        <taxon>Apocrita</taxon>
        <taxon>Aculeata</taxon>
        <taxon>Formicoidea</taxon>
        <taxon>Formicidae</taxon>
        <taxon>Myrmicinae</taxon>
        <taxon>Trachymyrmex</taxon>
    </lineage>
</organism>
<reference evidence="2 3" key="1">
    <citation type="submission" date="2015-09" db="EMBL/GenBank/DDBJ databases">
        <title>Trachymyrmex cornetzi WGS genome.</title>
        <authorList>
            <person name="Nygaard S."/>
            <person name="Hu H."/>
            <person name="Boomsma J."/>
            <person name="Zhang G."/>
        </authorList>
    </citation>
    <scope>NUCLEOTIDE SEQUENCE [LARGE SCALE GENOMIC DNA]</scope>
    <source>
        <strain evidence="2">Tcor2-1</strain>
        <tissue evidence="2">Whole body</tissue>
    </source>
</reference>
<feature type="region of interest" description="Disordered" evidence="1">
    <location>
        <begin position="65"/>
        <end position="125"/>
    </location>
</feature>
<dbReference type="Proteomes" id="UP000078492">
    <property type="component" value="Unassembled WGS sequence"/>
</dbReference>